<evidence type="ECO:0000313" key="2">
    <source>
        <dbReference type="Proteomes" id="UP000431304"/>
    </source>
</evidence>
<proteinExistence type="predicted"/>
<comment type="caution">
    <text evidence="1">The sequence shown here is derived from an EMBL/GenBank/DDBJ whole genome shotgun (WGS) entry which is preliminary data.</text>
</comment>
<dbReference type="AlphaFoldDB" id="A0A844DZB1"/>
<dbReference type="Proteomes" id="UP000431304">
    <property type="component" value="Unassembled WGS sequence"/>
</dbReference>
<sequence>MLVTLIGKQNLDFVTKEGKSVVGTVLYVAYKNENIEGAKADRFFVSDKVAIPKEMTLNAKLDLGFNNKGKIEKITII</sequence>
<gene>
    <name evidence="1" type="ORF">GKE72_03075</name>
</gene>
<organism evidence="1 2">
    <name type="scientific">Eubacterium ramulus</name>
    <dbReference type="NCBI Taxonomy" id="39490"/>
    <lineage>
        <taxon>Bacteria</taxon>
        <taxon>Bacillati</taxon>
        <taxon>Bacillota</taxon>
        <taxon>Clostridia</taxon>
        <taxon>Eubacteriales</taxon>
        <taxon>Eubacteriaceae</taxon>
        <taxon>Eubacterium</taxon>
    </lineage>
</organism>
<evidence type="ECO:0000313" key="1">
    <source>
        <dbReference type="EMBL" id="MSD15066.1"/>
    </source>
</evidence>
<protein>
    <submittedName>
        <fullName evidence="1">Uncharacterized protein</fullName>
    </submittedName>
</protein>
<accession>A0A844DZB1</accession>
<dbReference type="RefSeq" id="WP_154314258.1">
    <property type="nucleotide sequence ID" value="NZ_WKRA01000003.1"/>
</dbReference>
<reference evidence="1 2" key="1">
    <citation type="journal article" date="2019" name="Nat. Med.">
        <title>A library of human gut bacterial isolates paired with longitudinal multiomics data enables mechanistic microbiome research.</title>
        <authorList>
            <person name="Poyet M."/>
            <person name="Groussin M."/>
            <person name="Gibbons S.M."/>
            <person name="Avila-Pacheco J."/>
            <person name="Jiang X."/>
            <person name="Kearney S.M."/>
            <person name="Perrotta A.R."/>
            <person name="Berdy B."/>
            <person name="Zhao S."/>
            <person name="Lieberman T.D."/>
            <person name="Swanson P.K."/>
            <person name="Smith M."/>
            <person name="Roesemann S."/>
            <person name="Alexander J.E."/>
            <person name="Rich S.A."/>
            <person name="Livny J."/>
            <person name="Vlamakis H."/>
            <person name="Clish C."/>
            <person name="Bullock K."/>
            <person name="Deik A."/>
            <person name="Scott J."/>
            <person name="Pierce K.A."/>
            <person name="Xavier R.J."/>
            <person name="Alm E.J."/>
        </authorList>
    </citation>
    <scope>NUCLEOTIDE SEQUENCE [LARGE SCALE GENOMIC DNA]</scope>
    <source>
        <strain evidence="1 2">BIOML-A3</strain>
    </source>
</reference>
<dbReference type="EMBL" id="WKRA01000003">
    <property type="protein sequence ID" value="MSD15066.1"/>
    <property type="molecule type" value="Genomic_DNA"/>
</dbReference>
<name>A0A844DZB1_EUBRA</name>